<evidence type="ECO:0000313" key="3">
    <source>
        <dbReference type="EMBL" id="MFD1721047.1"/>
    </source>
</evidence>
<proteinExistence type="predicted"/>
<dbReference type="PANTHER" id="PTHR43625">
    <property type="entry name" value="AFLATOXIN B1 ALDEHYDE REDUCTASE"/>
    <property type="match status" value="1"/>
</dbReference>
<evidence type="ECO:0000259" key="2">
    <source>
        <dbReference type="Pfam" id="PF00248"/>
    </source>
</evidence>
<dbReference type="InterPro" id="IPR020471">
    <property type="entry name" value="AKR"/>
</dbReference>
<dbReference type="PRINTS" id="PR00069">
    <property type="entry name" value="ALDKETRDTASE"/>
</dbReference>
<dbReference type="Pfam" id="PF00248">
    <property type="entry name" value="Aldo_ket_red"/>
    <property type="match status" value="1"/>
</dbReference>
<keyword evidence="4" id="KW-1185">Reference proteome</keyword>
<protein>
    <submittedName>
        <fullName evidence="3">Oxidoreductase</fullName>
    </submittedName>
</protein>
<dbReference type="InterPro" id="IPR023210">
    <property type="entry name" value="NADP_OxRdtase_dom"/>
</dbReference>
<evidence type="ECO:0000313" key="4">
    <source>
        <dbReference type="Proteomes" id="UP001597347"/>
    </source>
</evidence>
<name>A0ABW4LF49_9MICO</name>
<dbReference type="InterPro" id="IPR050791">
    <property type="entry name" value="Aldo-Keto_reductase"/>
</dbReference>
<accession>A0ABW4LF49</accession>
<dbReference type="Proteomes" id="UP001597347">
    <property type="component" value="Unassembled WGS sequence"/>
</dbReference>
<evidence type="ECO:0000256" key="1">
    <source>
        <dbReference type="ARBA" id="ARBA00023002"/>
    </source>
</evidence>
<reference evidence="4" key="1">
    <citation type="journal article" date="2019" name="Int. J. Syst. Evol. Microbiol.">
        <title>The Global Catalogue of Microorganisms (GCM) 10K type strain sequencing project: providing services to taxonomists for standard genome sequencing and annotation.</title>
        <authorList>
            <consortium name="The Broad Institute Genomics Platform"/>
            <consortium name="The Broad Institute Genome Sequencing Center for Infectious Disease"/>
            <person name="Wu L."/>
            <person name="Ma J."/>
        </authorList>
    </citation>
    <scope>NUCLEOTIDE SEQUENCE [LARGE SCALE GENOMIC DNA]</scope>
    <source>
        <strain evidence="4">CGMCC 1.12471</strain>
    </source>
</reference>
<dbReference type="EMBL" id="JBHUEA010000006">
    <property type="protein sequence ID" value="MFD1721047.1"/>
    <property type="molecule type" value="Genomic_DNA"/>
</dbReference>
<keyword evidence="1" id="KW-0560">Oxidoreductase</keyword>
<feature type="domain" description="NADP-dependent oxidoreductase" evidence="2">
    <location>
        <begin position="19"/>
        <end position="287"/>
    </location>
</feature>
<dbReference type="PANTHER" id="PTHR43625:SF40">
    <property type="entry name" value="ALDO-KETO REDUCTASE YAKC [NADP(+)]"/>
    <property type="match status" value="1"/>
</dbReference>
<dbReference type="CDD" id="cd19088">
    <property type="entry name" value="AKR_AKR13B1"/>
    <property type="match status" value="1"/>
</dbReference>
<dbReference type="Gene3D" id="3.20.20.100">
    <property type="entry name" value="NADP-dependent oxidoreductase domain"/>
    <property type="match status" value="1"/>
</dbReference>
<dbReference type="SUPFAM" id="SSF51430">
    <property type="entry name" value="NAD(P)-linked oxidoreductase"/>
    <property type="match status" value="1"/>
</dbReference>
<gene>
    <name evidence="3" type="ORF">ACFSBI_05750</name>
</gene>
<comment type="caution">
    <text evidence="3">The sequence shown here is derived from an EMBL/GenBank/DDBJ whole genome shotgun (WGS) entry which is preliminary data.</text>
</comment>
<dbReference type="NCBIfam" id="NF007695">
    <property type="entry name" value="PRK10376.1"/>
    <property type="match status" value="1"/>
</dbReference>
<dbReference type="RefSeq" id="WP_377932931.1">
    <property type="nucleotide sequence ID" value="NZ_JBHUEA010000006.1"/>
</dbReference>
<organism evidence="3 4">
    <name type="scientific">Amnibacterium endophyticum</name>
    <dbReference type="NCBI Taxonomy" id="2109337"/>
    <lineage>
        <taxon>Bacteria</taxon>
        <taxon>Bacillati</taxon>
        <taxon>Actinomycetota</taxon>
        <taxon>Actinomycetes</taxon>
        <taxon>Micrococcales</taxon>
        <taxon>Microbacteriaceae</taxon>
        <taxon>Amnibacterium</taxon>
    </lineage>
</organism>
<sequence>MTDERTDGWLLGDRRVPRVGLGAMRLPGDGVLGPPKDRDEALAVLRTAVELGVRHIDTADFYGPHVANELIREALSPYPEDLVIATKVGVVRTARGGWPNADRPEQLREQVHENLRTLGVDMLDVVNLRNRTAADRVTSEPGSIAERFEALADLQQEGLIRHLGVSAVDAQQIAEARTIAPVVCVQNVYNLGSRGDDDLVSQLADDEIAYVPYFPLGGFSPLRSDALDRVAADLGATPMQVAQAWLLQRSPNVLLIPGTSSVAHLRENVAAGSLELPPDAVAELDAIAG</sequence>
<dbReference type="InterPro" id="IPR036812">
    <property type="entry name" value="NAD(P)_OxRdtase_dom_sf"/>
</dbReference>